<accession>A0A7V8RBI0</accession>
<protein>
    <submittedName>
        <fullName evidence="1">DUF2292 domain-containing protein</fullName>
    </submittedName>
</protein>
<sequence length="53" mass="5846">MPPAKPENAALRTPLPISTISDAISRLRFGAIVLTVHDGKLVQMDVTERQRFS</sequence>
<dbReference type="Pfam" id="PF10055">
    <property type="entry name" value="DUF2292"/>
    <property type="match status" value="1"/>
</dbReference>
<dbReference type="AlphaFoldDB" id="A0A7V8RBI0"/>
<evidence type="ECO:0000313" key="1">
    <source>
        <dbReference type="EMBL" id="MBA1373414.1"/>
    </source>
</evidence>
<organism evidence="1 2">
    <name type="scientific">Sphingomonas ursincola</name>
    <dbReference type="NCBI Taxonomy" id="56361"/>
    <lineage>
        <taxon>Bacteria</taxon>
        <taxon>Pseudomonadati</taxon>
        <taxon>Pseudomonadota</taxon>
        <taxon>Alphaproteobacteria</taxon>
        <taxon>Sphingomonadales</taxon>
        <taxon>Sphingomonadaceae</taxon>
        <taxon>Sphingomonas</taxon>
    </lineage>
</organism>
<dbReference type="EMBL" id="VDES01000001">
    <property type="protein sequence ID" value="MBA1373414.1"/>
    <property type="molecule type" value="Genomic_DNA"/>
</dbReference>
<dbReference type="RefSeq" id="WP_082751288.1">
    <property type="nucleotide sequence ID" value="NZ_BAAAGB010000002.1"/>
</dbReference>
<reference evidence="1 2" key="1">
    <citation type="journal article" date="1994" name="Int. J. Syst. Bacteriol.">
        <title>Phylogenetic positions of novel aerobic, bacteriochlorophyll a-containing bacteria and description of Roseococcus thiosulfatophilus gen. nov., sp. nov., Erythromicrobium ramosum gen. nov., sp. nov., and Erythrobacter litoralis sp. nov.</title>
        <authorList>
            <person name="Yurkov V."/>
            <person name="Stackebrandt E."/>
            <person name="Holmes A."/>
            <person name="Fuerst J.A."/>
            <person name="Hugenholtz P."/>
            <person name="Golecki J."/>
            <person name="Gad'on N."/>
            <person name="Gorlenko V.M."/>
            <person name="Kompantseva E.I."/>
            <person name="Drews G."/>
        </authorList>
    </citation>
    <scope>NUCLEOTIDE SEQUENCE [LARGE SCALE GENOMIC DNA]</scope>
    <source>
        <strain evidence="1 2">KR-99</strain>
    </source>
</reference>
<gene>
    <name evidence="1" type="ORF">FG486_03625</name>
</gene>
<dbReference type="InterPro" id="IPR018743">
    <property type="entry name" value="DUF2292"/>
</dbReference>
<name>A0A7V8RBI0_9SPHN</name>
<dbReference type="Proteomes" id="UP000589292">
    <property type="component" value="Unassembled WGS sequence"/>
</dbReference>
<evidence type="ECO:0000313" key="2">
    <source>
        <dbReference type="Proteomes" id="UP000589292"/>
    </source>
</evidence>
<comment type="caution">
    <text evidence="1">The sequence shown here is derived from an EMBL/GenBank/DDBJ whole genome shotgun (WGS) entry which is preliminary data.</text>
</comment>
<proteinExistence type="predicted"/>
<keyword evidence="2" id="KW-1185">Reference proteome</keyword>